<gene>
    <name evidence="4" type="ORF">CM83_9299</name>
</gene>
<dbReference type="PANTHER" id="PTHR37984">
    <property type="entry name" value="PROTEIN CBG26694"/>
    <property type="match status" value="1"/>
</dbReference>
<accession>A0A0A9WL65</accession>
<name>A0A0A9WL65_LYGHE</name>
<feature type="compositionally biased region" description="Basic and acidic residues" evidence="2">
    <location>
        <begin position="348"/>
        <end position="362"/>
    </location>
</feature>
<keyword evidence="1" id="KW-0479">Metal-binding</keyword>
<evidence type="ECO:0000256" key="2">
    <source>
        <dbReference type="SAM" id="MobiDB-lite"/>
    </source>
</evidence>
<reference evidence="4" key="1">
    <citation type="journal article" date="2014" name="PLoS ONE">
        <title>Transcriptome-Based Identification of ABC Transporters in the Western Tarnished Plant Bug Lygus hesperus.</title>
        <authorList>
            <person name="Hull J.J."/>
            <person name="Chaney K."/>
            <person name="Geib S.M."/>
            <person name="Fabrick J.A."/>
            <person name="Brent C.S."/>
            <person name="Walsh D."/>
            <person name="Lavine L.C."/>
        </authorList>
    </citation>
    <scope>NUCLEOTIDE SEQUENCE</scope>
</reference>
<dbReference type="GO" id="GO:0003676">
    <property type="term" value="F:nucleic acid binding"/>
    <property type="evidence" value="ECO:0007669"/>
    <property type="project" value="InterPro"/>
</dbReference>
<dbReference type="EMBL" id="GBHO01035458">
    <property type="protein sequence ID" value="JAG08146.1"/>
    <property type="molecule type" value="Transcribed_RNA"/>
</dbReference>
<dbReference type="Gene3D" id="2.40.70.10">
    <property type="entry name" value="Acid Proteases"/>
    <property type="match status" value="1"/>
</dbReference>
<dbReference type="SUPFAM" id="SSF50630">
    <property type="entry name" value="Acid proteases"/>
    <property type="match status" value="1"/>
</dbReference>
<evidence type="ECO:0000256" key="1">
    <source>
        <dbReference type="PROSITE-ProRule" id="PRU00047"/>
    </source>
</evidence>
<dbReference type="InterPro" id="IPR001878">
    <property type="entry name" value="Znf_CCHC"/>
</dbReference>
<dbReference type="SUPFAM" id="SSF57756">
    <property type="entry name" value="Retrovirus zinc finger-like domains"/>
    <property type="match status" value="1"/>
</dbReference>
<feature type="domain" description="CCHC-type" evidence="3">
    <location>
        <begin position="30"/>
        <end position="44"/>
    </location>
</feature>
<dbReference type="GO" id="GO:0008270">
    <property type="term" value="F:zinc ion binding"/>
    <property type="evidence" value="ECO:0007669"/>
    <property type="project" value="UniProtKB-KW"/>
</dbReference>
<sequence>SSTNQTHQNRSRSKSRSKLDYNRLGINNACIRCGRDNHFVQDCRCKISALKCNSCQKTGHVSKVCISTLLRERKNRPDSTNTNAVDTEDEDVYQIQGIHTIVDVYRNKIDHKDAGKYFTTVKIQGKNQRFEIDSGAGFTLLPKNEFEKLNLNKKLEKSSIAFRSYTDNILIPEGKINVEVQYKKVKSVEELYVVPNGHSPLLGRVWIRHLKINLEELDSNQNLSQISMIDENEDFIETFHEIFEERIGCVPNFEIMRRLRPNTRPIFTKESEIPDTIREKQLDDPKVSSIISKVSNSDWGSPLVVIPKPDGSLRLGCLSRRPIIRKSKDYKLKSEVPKKTVTFADTQHSFEKSMDRTKEKKYYPSPRKYPQPGQDPLKNLEMNHNREVWTEDLISAEGKKAKVRSHSEDLRGLEDLPVT</sequence>
<dbReference type="PROSITE" id="PS50158">
    <property type="entry name" value="ZF_CCHC"/>
    <property type="match status" value="1"/>
</dbReference>
<protein>
    <submittedName>
        <fullName evidence="4">Uncharacterized protein K02A2.6</fullName>
    </submittedName>
</protein>
<evidence type="ECO:0000313" key="4">
    <source>
        <dbReference type="EMBL" id="JAG08146.1"/>
    </source>
</evidence>
<proteinExistence type="predicted"/>
<dbReference type="InterPro" id="IPR036875">
    <property type="entry name" value="Znf_CCHC_sf"/>
</dbReference>
<dbReference type="Gene3D" id="3.10.10.10">
    <property type="entry name" value="HIV Type 1 Reverse Transcriptase, subunit A, domain 1"/>
    <property type="match status" value="1"/>
</dbReference>
<feature type="region of interest" description="Disordered" evidence="2">
    <location>
        <begin position="397"/>
        <end position="419"/>
    </location>
</feature>
<keyword evidence="1" id="KW-0863">Zinc-finger</keyword>
<feature type="non-terminal residue" evidence="4">
    <location>
        <position position="1"/>
    </location>
</feature>
<keyword evidence="1" id="KW-0862">Zinc</keyword>
<feature type="region of interest" description="Disordered" evidence="2">
    <location>
        <begin position="347"/>
        <end position="384"/>
    </location>
</feature>
<organism evidence="4">
    <name type="scientific">Lygus hesperus</name>
    <name type="common">Western plant bug</name>
    <dbReference type="NCBI Taxonomy" id="30085"/>
    <lineage>
        <taxon>Eukaryota</taxon>
        <taxon>Metazoa</taxon>
        <taxon>Ecdysozoa</taxon>
        <taxon>Arthropoda</taxon>
        <taxon>Hexapoda</taxon>
        <taxon>Insecta</taxon>
        <taxon>Pterygota</taxon>
        <taxon>Neoptera</taxon>
        <taxon>Paraneoptera</taxon>
        <taxon>Hemiptera</taxon>
        <taxon>Heteroptera</taxon>
        <taxon>Panheteroptera</taxon>
        <taxon>Cimicomorpha</taxon>
        <taxon>Miridae</taxon>
        <taxon>Mirini</taxon>
        <taxon>Lygus</taxon>
    </lineage>
</organism>
<dbReference type="Gene3D" id="4.10.60.10">
    <property type="entry name" value="Zinc finger, CCHC-type"/>
    <property type="match status" value="1"/>
</dbReference>
<dbReference type="SMART" id="SM00343">
    <property type="entry name" value="ZnF_C2HC"/>
    <property type="match status" value="2"/>
</dbReference>
<evidence type="ECO:0000259" key="3">
    <source>
        <dbReference type="PROSITE" id="PS50158"/>
    </source>
</evidence>
<dbReference type="PANTHER" id="PTHR37984:SF9">
    <property type="entry name" value="INTEGRASE CATALYTIC DOMAIN-CONTAINING PROTEIN"/>
    <property type="match status" value="1"/>
</dbReference>
<dbReference type="AlphaFoldDB" id="A0A0A9WL65"/>
<dbReference type="InterPro" id="IPR050951">
    <property type="entry name" value="Retrovirus_Pol_polyprotein"/>
</dbReference>
<dbReference type="InterPro" id="IPR021109">
    <property type="entry name" value="Peptidase_aspartic_dom_sf"/>
</dbReference>
<reference evidence="4" key="2">
    <citation type="submission" date="2014-07" db="EMBL/GenBank/DDBJ databases">
        <authorList>
            <person name="Hull J."/>
        </authorList>
    </citation>
    <scope>NUCLEOTIDE SEQUENCE</scope>
</reference>